<feature type="non-terminal residue" evidence="2">
    <location>
        <position position="1"/>
    </location>
</feature>
<dbReference type="GO" id="GO:0016829">
    <property type="term" value="F:lyase activity"/>
    <property type="evidence" value="ECO:0007669"/>
    <property type="project" value="InterPro"/>
</dbReference>
<dbReference type="Pfam" id="PF07940">
    <property type="entry name" value="Hepar_II_III_C"/>
    <property type="match status" value="1"/>
</dbReference>
<proteinExistence type="predicted"/>
<protein>
    <recommendedName>
        <fullName evidence="1">Heparinase II/III-like C-terminal domain-containing protein</fullName>
    </recommendedName>
</protein>
<accession>X0SL66</accession>
<name>X0SL66_9ZZZZ</name>
<reference evidence="2" key="1">
    <citation type="journal article" date="2014" name="Front. Microbiol.">
        <title>High frequency of phylogenetically diverse reductive dehalogenase-homologous genes in deep subseafloor sedimentary metagenomes.</title>
        <authorList>
            <person name="Kawai M."/>
            <person name="Futagami T."/>
            <person name="Toyoda A."/>
            <person name="Takaki Y."/>
            <person name="Nishi S."/>
            <person name="Hori S."/>
            <person name="Arai W."/>
            <person name="Tsubouchi T."/>
            <person name="Morono Y."/>
            <person name="Uchiyama I."/>
            <person name="Ito T."/>
            <person name="Fujiyama A."/>
            <person name="Inagaki F."/>
            <person name="Takami H."/>
        </authorList>
    </citation>
    <scope>NUCLEOTIDE SEQUENCE</scope>
    <source>
        <strain evidence="2">Expedition CK06-06</strain>
    </source>
</reference>
<evidence type="ECO:0000313" key="2">
    <source>
        <dbReference type="EMBL" id="GAF81764.1"/>
    </source>
</evidence>
<dbReference type="Gene3D" id="2.70.98.70">
    <property type="match status" value="1"/>
</dbReference>
<dbReference type="AlphaFoldDB" id="X0SL66"/>
<dbReference type="InterPro" id="IPR012480">
    <property type="entry name" value="Hepar_II_III_C"/>
</dbReference>
<comment type="caution">
    <text evidence="2">The sequence shown here is derived from an EMBL/GenBank/DDBJ whole genome shotgun (WGS) entry which is preliminary data.</text>
</comment>
<sequence>AAIRLPMALRELYWWNGHCAEPPVQPSAYLPDGGVARLSAMTPSGAPLVLIVKAGHNAENHNHNDVGSFILHAAGETLLCDPGPPDYTREYFGSARYDNVYANSRGHSVPVIGGRLQSPGPEYRGEFVETDLEASRLVIEFARAYDAPELKSLRRSWELRQSGQRVNALTITDLFDLAEPAHIEEPLVSRLPMHCQGNELIIEGERTRVVATCGSSPDAVWEIEPLEESPLRTGQERMLHRARLAFSPPAGRTVVEILLQLSPA</sequence>
<dbReference type="EMBL" id="BARS01008643">
    <property type="protein sequence ID" value="GAF81764.1"/>
    <property type="molecule type" value="Genomic_DNA"/>
</dbReference>
<gene>
    <name evidence="2" type="ORF">S01H1_16428</name>
</gene>
<feature type="domain" description="Heparinase II/III-like C-terminal" evidence="1">
    <location>
        <begin position="24"/>
        <end position="194"/>
    </location>
</feature>
<evidence type="ECO:0000259" key="1">
    <source>
        <dbReference type="Pfam" id="PF07940"/>
    </source>
</evidence>
<organism evidence="2">
    <name type="scientific">marine sediment metagenome</name>
    <dbReference type="NCBI Taxonomy" id="412755"/>
    <lineage>
        <taxon>unclassified sequences</taxon>
        <taxon>metagenomes</taxon>
        <taxon>ecological metagenomes</taxon>
    </lineage>
</organism>